<dbReference type="RefSeq" id="WP_221025505.1">
    <property type="nucleotide sequence ID" value="NZ_JAIEZQ010000002.1"/>
</dbReference>
<keyword evidence="2" id="KW-0378">Hydrolase</keyword>
<accession>A0ABS7RQF8</accession>
<feature type="active site" description="Nucleophile" evidence="2">
    <location>
        <position position="75"/>
    </location>
</feature>
<name>A0ABS7RQF8_9ACTN</name>
<feature type="domain" description="PNPLA" evidence="4">
    <location>
        <begin position="42"/>
        <end position="253"/>
    </location>
</feature>
<dbReference type="InterPro" id="IPR002641">
    <property type="entry name" value="PNPLA_dom"/>
</dbReference>
<feature type="short sequence motif" description="GXSXG" evidence="2">
    <location>
        <begin position="73"/>
        <end position="77"/>
    </location>
</feature>
<keyword evidence="6" id="KW-1185">Reference proteome</keyword>
<dbReference type="Pfam" id="PF01734">
    <property type="entry name" value="Patatin"/>
    <property type="match status" value="1"/>
</dbReference>
<dbReference type="PANTHER" id="PTHR46394">
    <property type="entry name" value="ANNEXIN"/>
    <property type="match status" value="1"/>
</dbReference>
<reference evidence="5 6" key="1">
    <citation type="submission" date="2021-08" db="EMBL/GenBank/DDBJ databases">
        <title>Nocardioides bacterium WL0053 sp. nov., isolated from the sediment.</title>
        <authorList>
            <person name="Wang L."/>
            <person name="Zhang D."/>
            <person name="Zhang A."/>
        </authorList>
    </citation>
    <scope>NUCLEOTIDE SEQUENCE [LARGE SCALE GENOMIC DNA]</scope>
    <source>
        <strain evidence="5 6">WL0053</strain>
    </source>
</reference>
<dbReference type="EMBL" id="JAIEZQ010000002">
    <property type="protein sequence ID" value="MBY9075802.1"/>
    <property type="molecule type" value="Genomic_DNA"/>
</dbReference>
<feature type="region of interest" description="Disordered" evidence="3">
    <location>
        <begin position="1"/>
        <end position="31"/>
    </location>
</feature>
<dbReference type="Proteomes" id="UP000754710">
    <property type="component" value="Unassembled WGS sequence"/>
</dbReference>
<dbReference type="InterPro" id="IPR016035">
    <property type="entry name" value="Acyl_Trfase/lysoPLipase"/>
</dbReference>
<evidence type="ECO:0000259" key="4">
    <source>
        <dbReference type="PROSITE" id="PS51635"/>
    </source>
</evidence>
<protein>
    <submittedName>
        <fullName evidence="5">Patatin-like phospholipase family protein</fullName>
    </submittedName>
</protein>
<dbReference type="PANTHER" id="PTHR46394:SF1">
    <property type="entry name" value="PNPLA DOMAIN-CONTAINING PROTEIN"/>
    <property type="match status" value="1"/>
</dbReference>
<dbReference type="InterPro" id="IPR052580">
    <property type="entry name" value="Lipid_Hydrolase"/>
</dbReference>
<organism evidence="5 6">
    <name type="scientific">Nocardioides jiangsuensis</name>
    <dbReference type="NCBI Taxonomy" id="2866161"/>
    <lineage>
        <taxon>Bacteria</taxon>
        <taxon>Bacillati</taxon>
        <taxon>Actinomycetota</taxon>
        <taxon>Actinomycetes</taxon>
        <taxon>Propionibacteriales</taxon>
        <taxon>Nocardioidaceae</taxon>
        <taxon>Nocardioides</taxon>
    </lineage>
</organism>
<feature type="short sequence motif" description="GXGXXG" evidence="2">
    <location>
        <begin position="46"/>
        <end position="51"/>
    </location>
</feature>
<evidence type="ECO:0000313" key="6">
    <source>
        <dbReference type="Proteomes" id="UP000754710"/>
    </source>
</evidence>
<dbReference type="PROSITE" id="PS51635">
    <property type="entry name" value="PNPLA"/>
    <property type="match status" value="1"/>
</dbReference>
<keyword evidence="2" id="KW-0442">Lipid degradation</keyword>
<proteinExistence type="predicted"/>
<dbReference type="SUPFAM" id="SSF52151">
    <property type="entry name" value="FabD/lysophospholipase-like"/>
    <property type="match status" value="1"/>
</dbReference>
<sequence length="366" mass="39155">MDVSGSYDAPSGPADETGRPAGRTLHDTDATGPAAEHLRADLVLEGGGVKGIALVGATLPLVEAGYRFPRVAGSSAGAIVGAVLAALQRRGEPIGRLEDVSRSLDYRRFRDRGFPGRYLGPLGFLTDGLSVLLEDGVYEGDYLHDWLDGVLRDLGVETFGDLRTDDPGDDGTMHHRYGLVVTASDLSRRRLLQLPWDYPEYGLDPDEQRVADAVRASASIPYFFEPVTLRGTAGTSTLVDGGLLSNYPIGVFDRLDERVPRWPTLGVRLDALRLGGPGNGGAVSPVRGPVALGVALVQTAIEANQAEHVLDPCNVARSVYVDTGGVSAVDFGLDEGEQDQLLAAGQEAARAFLETWDFERWLADCR</sequence>
<gene>
    <name evidence="5" type="ORF">K1X13_13300</name>
</gene>
<evidence type="ECO:0000256" key="3">
    <source>
        <dbReference type="SAM" id="MobiDB-lite"/>
    </source>
</evidence>
<feature type="active site" description="Proton acceptor" evidence="2">
    <location>
        <position position="240"/>
    </location>
</feature>
<comment type="caution">
    <text evidence="5">The sequence shown here is derived from an EMBL/GenBank/DDBJ whole genome shotgun (WGS) entry which is preliminary data.</text>
</comment>
<evidence type="ECO:0000313" key="5">
    <source>
        <dbReference type="EMBL" id="MBY9075802.1"/>
    </source>
</evidence>
<dbReference type="CDD" id="cd07207">
    <property type="entry name" value="Pat_ExoU_VipD_like"/>
    <property type="match status" value="1"/>
</dbReference>
<feature type="short sequence motif" description="DGA/G" evidence="2">
    <location>
        <begin position="240"/>
        <end position="242"/>
    </location>
</feature>
<dbReference type="Gene3D" id="3.40.1090.10">
    <property type="entry name" value="Cytosolic phospholipase A2 catalytic domain"/>
    <property type="match status" value="2"/>
</dbReference>
<keyword evidence="1 2" id="KW-0443">Lipid metabolism</keyword>
<evidence type="ECO:0000256" key="2">
    <source>
        <dbReference type="PROSITE-ProRule" id="PRU01161"/>
    </source>
</evidence>
<evidence type="ECO:0000256" key="1">
    <source>
        <dbReference type="ARBA" id="ARBA00023098"/>
    </source>
</evidence>